<keyword evidence="7" id="KW-1185">Reference proteome</keyword>
<evidence type="ECO:0000313" key="6">
    <source>
        <dbReference type="EMBL" id="AFU97360.1"/>
    </source>
</evidence>
<protein>
    <submittedName>
        <fullName evidence="6">2-oxoglutarate dehydrogenase, E1 component</fullName>
    </submittedName>
</protein>
<comment type="subcellular location">
    <subcellularLocation>
        <location evidence="1">Membrane</location>
        <topology evidence="1">Multi-pass membrane protein</topology>
    </subcellularLocation>
</comment>
<keyword evidence="3 5" id="KW-1133">Transmembrane helix</keyword>
<keyword evidence="2 5" id="KW-0812">Transmembrane</keyword>
<dbReference type="RefSeq" id="WP_015045533.1">
    <property type="nucleotide sequence ID" value="NC_018868.3"/>
</dbReference>
<dbReference type="eggNOG" id="COG1286">
    <property type="taxonomic scope" value="Bacteria"/>
</dbReference>
<dbReference type="GO" id="GO:0009403">
    <property type="term" value="P:toxin biosynthetic process"/>
    <property type="evidence" value="ECO:0007669"/>
    <property type="project" value="InterPro"/>
</dbReference>
<keyword evidence="4 5" id="KW-0472">Membrane</keyword>
<evidence type="ECO:0000256" key="2">
    <source>
        <dbReference type="ARBA" id="ARBA00022692"/>
    </source>
</evidence>
<dbReference type="KEGG" id="saga:M5M_00625"/>
<sequence>MNWADWAILAILVVSSLISIYRGFVKEALSMVIWVVAIMVALWFDDRLAPLLDGVSDTPSVVHSLAFAILFIGTLVVGAMVNYLISQLVKMTGLTGTDRLFGMIFGLARGLVVVMVLVIWLPHVLPVEQDPWWKESALIPQFQGFEEWARHLGSEVADMFGKLFNKVS</sequence>
<name>K4KGN2_SIMAS</name>
<feature type="transmembrane region" description="Helical" evidence="5">
    <location>
        <begin position="6"/>
        <end position="21"/>
    </location>
</feature>
<evidence type="ECO:0000256" key="5">
    <source>
        <dbReference type="SAM" id="Phobius"/>
    </source>
</evidence>
<dbReference type="HOGENOM" id="CLU_092720_2_3_6"/>
<feature type="transmembrane region" description="Helical" evidence="5">
    <location>
        <begin position="64"/>
        <end position="85"/>
    </location>
</feature>
<dbReference type="GO" id="GO:0016020">
    <property type="term" value="C:membrane"/>
    <property type="evidence" value="ECO:0007669"/>
    <property type="project" value="UniProtKB-SubCell"/>
</dbReference>
<gene>
    <name evidence="6" type="ordered locus">M5M_00625</name>
</gene>
<dbReference type="Proteomes" id="UP000000466">
    <property type="component" value="Chromosome"/>
</dbReference>
<dbReference type="InterPro" id="IPR003825">
    <property type="entry name" value="Colicin-V_CvpA"/>
</dbReference>
<evidence type="ECO:0000256" key="1">
    <source>
        <dbReference type="ARBA" id="ARBA00004141"/>
    </source>
</evidence>
<dbReference type="OrthoDB" id="9810601at2"/>
<evidence type="ECO:0000256" key="3">
    <source>
        <dbReference type="ARBA" id="ARBA00022989"/>
    </source>
</evidence>
<dbReference type="PANTHER" id="PTHR36926:SF1">
    <property type="entry name" value="COLICIN V PRODUCTION PROTEIN"/>
    <property type="match status" value="1"/>
</dbReference>
<dbReference type="Pfam" id="PF02674">
    <property type="entry name" value="Colicin_V"/>
    <property type="match status" value="1"/>
</dbReference>
<dbReference type="PANTHER" id="PTHR36926">
    <property type="entry name" value="COLICIN V PRODUCTION PROTEIN"/>
    <property type="match status" value="1"/>
</dbReference>
<proteinExistence type="predicted"/>
<dbReference type="STRING" id="1117647.M5M_00625"/>
<dbReference type="AlphaFoldDB" id="K4KGN2"/>
<feature type="transmembrane region" description="Helical" evidence="5">
    <location>
        <begin position="106"/>
        <end position="125"/>
    </location>
</feature>
<organism evidence="6 7">
    <name type="scientific">Simiduia agarivorans (strain DSM 21679 / JCM 13881 / BCRC 17597 / SA1)</name>
    <dbReference type="NCBI Taxonomy" id="1117647"/>
    <lineage>
        <taxon>Bacteria</taxon>
        <taxon>Pseudomonadati</taxon>
        <taxon>Pseudomonadota</taxon>
        <taxon>Gammaproteobacteria</taxon>
        <taxon>Cellvibrionales</taxon>
        <taxon>Cellvibrionaceae</taxon>
        <taxon>Simiduia</taxon>
    </lineage>
</organism>
<feature type="transmembrane region" description="Helical" evidence="5">
    <location>
        <begin position="28"/>
        <end position="44"/>
    </location>
</feature>
<evidence type="ECO:0000313" key="7">
    <source>
        <dbReference type="Proteomes" id="UP000000466"/>
    </source>
</evidence>
<accession>K4KGN2</accession>
<dbReference type="EMBL" id="CP003746">
    <property type="protein sequence ID" value="AFU97360.1"/>
    <property type="molecule type" value="Genomic_DNA"/>
</dbReference>
<dbReference type="InterPro" id="IPR052719">
    <property type="entry name" value="CvpA-like"/>
</dbReference>
<evidence type="ECO:0000256" key="4">
    <source>
        <dbReference type="ARBA" id="ARBA00023136"/>
    </source>
</evidence>
<reference evidence="6 7" key="1">
    <citation type="journal article" date="2013" name="Genome Announc.">
        <title>Complete genome sequence of Simiduia agarivorans SA1(T), a marine bacterium able to degrade a variety of polysaccharides.</title>
        <authorList>
            <person name="Lin S.Y."/>
            <person name="Shieh W.Y."/>
            <person name="Chen J.S."/>
            <person name="Tang S.L."/>
        </authorList>
    </citation>
    <scope>NUCLEOTIDE SEQUENCE [LARGE SCALE GENOMIC DNA]</scope>
    <source>
        <strain evidence="7">DSM 21679 / JCM 13881 / BCRC 17597 / SA1</strain>
    </source>
</reference>